<feature type="transmembrane region" description="Helical" evidence="1">
    <location>
        <begin position="92"/>
        <end position="114"/>
    </location>
</feature>
<proteinExistence type="predicted"/>
<keyword evidence="1" id="KW-1133">Transmembrane helix</keyword>
<dbReference type="OrthoDB" id="1447802at2"/>
<keyword evidence="1" id="KW-0812">Transmembrane</keyword>
<accession>A0A4Q7P6T1</accession>
<feature type="transmembrane region" description="Helical" evidence="1">
    <location>
        <begin position="66"/>
        <end position="86"/>
    </location>
</feature>
<evidence type="ECO:0008006" key="4">
    <source>
        <dbReference type="Google" id="ProtNLM"/>
    </source>
</evidence>
<evidence type="ECO:0000313" key="3">
    <source>
        <dbReference type="Proteomes" id="UP000292209"/>
    </source>
</evidence>
<evidence type="ECO:0000313" key="2">
    <source>
        <dbReference type="EMBL" id="RZS95228.1"/>
    </source>
</evidence>
<name>A0A4Q7P6T1_9BACT</name>
<keyword evidence="3" id="KW-1185">Reference proteome</keyword>
<keyword evidence="1" id="KW-0472">Membrane</keyword>
<dbReference type="EMBL" id="SGXG01000001">
    <property type="protein sequence ID" value="RZS95228.1"/>
    <property type="molecule type" value="Genomic_DNA"/>
</dbReference>
<reference evidence="2 3" key="1">
    <citation type="submission" date="2019-02" db="EMBL/GenBank/DDBJ databases">
        <title>Genomic Encyclopedia of Archaeal and Bacterial Type Strains, Phase II (KMG-II): from individual species to whole genera.</title>
        <authorList>
            <person name="Goeker M."/>
        </authorList>
    </citation>
    <scope>NUCLEOTIDE SEQUENCE [LARGE SCALE GENOMIC DNA]</scope>
    <source>
        <strain evidence="2 3">DSM 21411</strain>
    </source>
</reference>
<organism evidence="2 3">
    <name type="scientific">Cecembia calidifontis</name>
    <dbReference type="NCBI Taxonomy" id="1187080"/>
    <lineage>
        <taxon>Bacteria</taxon>
        <taxon>Pseudomonadati</taxon>
        <taxon>Bacteroidota</taxon>
        <taxon>Cytophagia</taxon>
        <taxon>Cytophagales</taxon>
        <taxon>Cyclobacteriaceae</taxon>
        <taxon>Cecembia</taxon>
    </lineage>
</organism>
<protein>
    <recommendedName>
        <fullName evidence="4">Magnesium citrate secondary transporter</fullName>
    </recommendedName>
</protein>
<gene>
    <name evidence="2" type="ORF">BC751_0746</name>
</gene>
<comment type="caution">
    <text evidence="2">The sequence shown here is derived from an EMBL/GenBank/DDBJ whole genome shotgun (WGS) entry which is preliminary data.</text>
</comment>
<sequence>MSVLKNPYFVVACLLFWVNQYLEKVQGIYLPFIHAYLDDLLAMPVVLGITLQVFQWIHPKKTKFRFTPVQVIVGWLYFSFLFEFLLPKWSDIYVADPIDVLMYGLGCLLFYRLINR</sequence>
<dbReference type="AlphaFoldDB" id="A0A4Q7P6T1"/>
<evidence type="ECO:0000256" key="1">
    <source>
        <dbReference type="SAM" id="Phobius"/>
    </source>
</evidence>
<dbReference type="RefSeq" id="WP_130274369.1">
    <property type="nucleotide sequence ID" value="NZ_SGXG01000001.1"/>
</dbReference>
<feature type="transmembrane region" description="Helical" evidence="1">
    <location>
        <begin position="28"/>
        <end position="54"/>
    </location>
</feature>
<dbReference type="Proteomes" id="UP000292209">
    <property type="component" value="Unassembled WGS sequence"/>
</dbReference>